<sequence length="282" mass="33102">MRSNNNNSLTRDEILSRYFPQYRPVAAVSQGLSGGSCIIAHDTHRIVLRRHHDPDAPQAHFLRHYRALSRLPVSLAPRALFYTSGWMAVEYLHGAINSALPDADELAALLYHLHQQPRFGWRIALSPLLAQYWVCCDPARRTPFWLRRLKQLQKNGEPRPLRLAPVHMDVHGDNIVLTPAGLRLIDWEYAGDGDIALELAAVWVEDERQHRQLANAYAARARIDARQLWRQIRLWQPWVIMLKAGWFEYRWRQTGEQQFIRLADETWRQLRMKRMRRAVWAQ</sequence>
<keyword evidence="3 5" id="KW-0418">Kinase</keyword>
<organism evidence="7 8">
    <name type="scientific">Salmonella enterica subsp. arizonae</name>
    <dbReference type="NCBI Taxonomy" id="59203"/>
    <lineage>
        <taxon>Bacteria</taxon>
        <taxon>Pseudomonadati</taxon>
        <taxon>Pseudomonadota</taxon>
        <taxon>Gammaproteobacteria</taxon>
        <taxon>Enterobacterales</taxon>
        <taxon>Enterobacteriaceae</taxon>
        <taxon>Salmonella</taxon>
    </lineage>
</organism>
<dbReference type="GO" id="GO:0006772">
    <property type="term" value="P:thiamine metabolic process"/>
    <property type="evidence" value="ECO:0007669"/>
    <property type="project" value="InterPro"/>
</dbReference>
<proteinExistence type="inferred from homology"/>
<dbReference type="AlphaFoldDB" id="A0A447R5T9"/>
<dbReference type="GO" id="GO:0005524">
    <property type="term" value="F:ATP binding"/>
    <property type="evidence" value="ECO:0007669"/>
    <property type="project" value="UniProtKB-KW"/>
</dbReference>
<comment type="pathway">
    <text evidence="5">Cofactor biosynthesis; thiamine diphosphate biosynthesis; thiamine phosphate from thiamine: step 1/1.</text>
</comment>
<evidence type="ECO:0000313" key="8">
    <source>
        <dbReference type="Proteomes" id="UP000275676"/>
    </source>
</evidence>
<dbReference type="NCBIfam" id="TIGR02721">
    <property type="entry name" value="ycfN_thiK"/>
    <property type="match status" value="1"/>
</dbReference>
<reference evidence="7 8" key="1">
    <citation type="submission" date="2018-12" db="EMBL/GenBank/DDBJ databases">
        <authorList>
            <consortium name="Pathogen Informatics"/>
        </authorList>
    </citation>
    <scope>NUCLEOTIDE SEQUENCE [LARGE SCALE GENOMIC DNA]</scope>
    <source>
        <strain evidence="7 8">NCTC10047</strain>
    </source>
</reference>
<protein>
    <recommendedName>
        <fullName evidence="5">Thiamine kinase</fullName>
        <ecNumber evidence="5">2.7.1.89</ecNumber>
    </recommendedName>
</protein>
<dbReference type="NCBIfam" id="NF007620">
    <property type="entry name" value="PRK10271.1"/>
    <property type="match status" value="1"/>
</dbReference>
<accession>A0A447R5T9</accession>
<evidence type="ECO:0000259" key="6">
    <source>
        <dbReference type="Pfam" id="PF01636"/>
    </source>
</evidence>
<keyword evidence="1 5" id="KW-0808">Transferase</keyword>
<comment type="similarity">
    <text evidence="5">Belongs to the thiamine kinase family.</text>
</comment>
<dbReference type="InterPro" id="IPR002575">
    <property type="entry name" value="Aminoglycoside_PTrfase"/>
</dbReference>
<evidence type="ECO:0000313" key="7">
    <source>
        <dbReference type="EMBL" id="VEA77639.1"/>
    </source>
</evidence>
<dbReference type="InterPro" id="IPR011009">
    <property type="entry name" value="Kinase-like_dom_sf"/>
</dbReference>
<dbReference type="InterPro" id="IPR014093">
    <property type="entry name" value="Thiamine_kinase"/>
</dbReference>
<dbReference type="Proteomes" id="UP000275676">
    <property type="component" value="Chromosome"/>
</dbReference>
<feature type="domain" description="Aminoglycoside phosphotransferase" evidence="6">
    <location>
        <begin position="41"/>
        <end position="235"/>
    </location>
</feature>
<evidence type="ECO:0000256" key="5">
    <source>
        <dbReference type="HAMAP-Rule" id="MF_01604"/>
    </source>
</evidence>
<dbReference type="HAMAP" id="MF_01604">
    <property type="entry name" value="Thiamine_kinase"/>
    <property type="match status" value="1"/>
</dbReference>
<dbReference type="UniPathway" id="UPA00060">
    <property type="reaction ID" value="UER00596"/>
</dbReference>
<dbReference type="EMBL" id="LR134156">
    <property type="protein sequence ID" value="VEA77639.1"/>
    <property type="molecule type" value="Genomic_DNA"/>
</dbReference>
<name>A0A447R5T9_SALER</name>
<dbReference type="GO" id="GO:0009229">
    <property type="term" value="P:thiamine diphosphate biosynthetic process"/>
    <property type="evidence" value="ECO:0007669"/>
    <property type="project" value="UniProtKB-UniRule"/>
</dbReference>
<comment type="function">
    <text evidence="5">Catalyzes the phosphorylation of thiamine to thiamine phosphate.</text>
</comment>
<keyword evidence="4 5" id="KW-0067">ATP-binding</keyword>
<dbReference type="EC" id="2.7.1.89" evidence="5"/>
<evidence type="ECO:0000256" key="2">
    <source>
        <dbReference type="ARBA" id="ARBA00022741"/>
    </source>
</evidence>
<dbReference type="SUPFAM" id="SSF56112">
    <property type="entry name" value="Protein kinase-like (PK-like)"/>
    <property type="match status" value="1"/>
</dbReference>
<evidence type="ECO:0000256" key="4">
    <source>
        <dbReference type="ARBA" id="ARBA00022840"/>
    </source>
</evidence>
<gene>
    <name evidence="5 7" type="primary">thiK</name>
    <name evidence="7" type="ORF">NCTC10047_03564</name>
</gene>
<keyword evidence="2 5" id="KW-0547">Nucleotide-binding</keyword>
<dbReference type="Pfam" id="PF01636">
    <property type="entry name" value="APH"/>
    <property type="match status" value="1"/>
</dbReference>
<evidence type="ECO:0000256" key="1">
    <source>
        <dbReference type="ARBA" id="ARBA00022679"/>
    </source>
</evidence>
<dbReference type="Gene3D" id="3.90.1200.10">
    <property type="match status" value="1"/>
</dbReference>
<evidence type="ECO:0000256" key="3">
    <source>
        <dbReference type="ARBA" id="ARBA00022777"/>
    </source>
</evidence>
<comment type="catalytic activity">
    <reaction evidence="5">
        <text>thiamine + ATP = thiamine phosphate + ADP + H(+)</text>
        <dbReference type="Rhea" id="RHEA:12012"/>
        <dbReference type="ChEBI" id="CHEBI:15378"/>
        <dbReference type="ChEBI" id="CHEBI:18385"/>
        <dbReference type="ChEBI" id="CHEBI:30616"/>
        <dbReference type="ChEBI" id="CHEBI:37575"/>
        <dbReference type="ChEBI" id="CHEBI:456216"/>
        <dbReference type="EC" id="2.7.1.89"/>
    </reaction>
</comment>
<dbReference type="GO" id="GO:0019165">
    <property type="term" value="F:thiamine kinase activity"/>
    <property type="evidence" value="ECO:0007669"/>
    <property type="project" value="UniProtKB-UniRule"/>
</dbReference>